<reference evidence="7 8" key="1">
    <citation type="journal article" date="1999" name="Science">
        <title>Genome sequence of the radioresistant bacterium Deinococcus radiodurans R1.</title>
        <authorList>
            <person name="White O."/>
            <person name="Eisen J.A."/>
            <person name="Heidelberg J.F."/>
            <person name="Hickey E.K."/>
            <person name="Peterson J.D."/>
            <person name="Dodson R.J."/>
            <person name="Haft D.H."/>
            <person name="Gwinn M.L."/>
            <person name="Nelson W.C."/>
            <person name="Richardson D.L."/>
            <person name="Moffat K.S."/>
            <person name="Qin H."/>
            <person name="Jiang L."/>
            <person name="Pamphile W."/>
            <person name="Crosby M."/>
            <person name="Shen M."/>
            <person name="Vamathevan J.J."/>
            <person name="Lam P."/>
            <person name="McDonald L."/>
            <person name="Utterback T."/>
            <person name="Zalewski C."/>
            <person name="Makarova K.S."/>
            <person name="Aravind L."/>
            <person name="Daly M.J."/>
            <person name="Minton K.W."/>
            <person name="Fleischmann R.D."/>
            <person name="Ketchum K.A."/>
            <person name="Nelson K.E."/>
            <person name="Salzberg S."/>
            <person name="Smith H.O."/>
            <person name="Venter J.C."/>
            <person name="Fraser C.M."/>
        </authorList>
    </citation>
    <scope>NUCLEOTIDE SEQUENCE [LARGE SCALE GENOMIC DNA]</scope>
    <source>
        <strain evidence="8">ATCC 13939 / DSM 20539 / JCM 16871 / LMG 4051 / NBRC 15346 / NCIMB 9279 / R1 / VKM B-1422</strain>
    </source>
</reference>
<dbReference type="Pfam" id="PF00535">
    <property type="entry name" value="Glycos_transf_2"/>
    <property type="match status" value="1"/>
</dbReference>
<dbReference type="eggNOG" id="COG1215">
    <property type="taxonomic scope" value="Bacteria"/>
</dbReference>
<dbReference type="SUPFAM" id="SSF53448">
    <property type="entry name" value="Nucleotide-diphospho-sugar transferases"/>
    <property type="match status" value="1"/>
</dbReference>
<keyword evidence="8" id="KW-1185">Reference proteome</keyword>
<dbReference type="InParanoid" id="Q9RYM5"/>
<dbReference type="EnsemblBacteria" id="AAF12523">
    <property type="protein sequence ID" value="AAF12523"/>
    <property type="gene ID" value="DR_A0287"/>
</dbReference>
<evidence type="ECO:0000256" key="2">
    <source>
        <dbReference type="ARBA" id="ARBA00022475"/>
    </source>
</evidence>
<sequence>MRFDKSCQARAPSAPDGPGVLRFTIFRGEAKKRKAAVSVAGRFCAVACFLRLGSAGLSRCPCYFSPMLERRIVVAVPARDEGAGVVATLRALAAQEGAPPFQTLLLVNNSRDDTAAQARAFARQMPGFRLQVEEVALPPREANVVGARRAALDWAAALAGSDGIIVSTDADTQAAPDWLAALVQPLCANRAVQASAGRILLRATERAALPEPVRRTYLLDTGYRDAASRLRARVLPDPFDPAPRHWQHFGASLALRVSAYRAVGGVPQVPCLEDLALVRALARADLPLRHTPRARVYTSARLCGRVPVGLSTQLGEWARGPQHWRVPGGAEVLRLAQAEAALRRSWQARRLAPKLTAQWLTSEAALGAALHAPRWGLALERAHEVREAEGRWQRTFAPIPVWDALQEVRALLSTLPEERPLTAEVCAP</sequence>
<name>Q9RYM5_DEIRA</name>
<keyword evidence="2" id="KW-1003">Cell membrane</keyword>
<evidence type="ECO:0000256" key="3">
    <source>
        <dbReference type="ARBA" id="ARBA00022676"/>
    </source>
</evidence>
<evidence type="ECO:0000256" key="1">
    <source>
        <dbReference type="ARBA" id="ARBA00004236"/>
    </source>
</evidence>
<dbReference type="HOGENOM" id="CLU_025996_17_2_0"/>
<evidence type="ECO:0000313" key="7">
    <source>
        <dbReference type="EMBL" id="AAF12523.1"/>
    </source>
</evidence>
<keyword evidence="3" id="KW-0328">Glycosyltransferase</keyword>
<evidence type="ECO:0000256" key="4">
    <source>
        <dbReference type="ARBA" id="ARBA00022679"/>
    </source>
</evidence>
<keyword evidence="5" id="KW-0472">Membrane</keyword>
<dbReference type="PANTHER" id="PTHR43646">
    <property type="entry name" value="GLYCOSYLTRANSFERASE"/>
    <property type="match status" value="1"/>
</dbReference>
<organism evidence="7 8">
    <name type="scientific">Deinococcus radiodurans (strain ATCC 13939 / DSM 20539 / JCM 16871 / CCUG 27074 / LMG 4051 / NBRC 15346 / NCIMB 9279 / VKM B-1422 / R1)</name>
    <dbReference type="NCBI Taxonomy" id="243230"/>
    <lineage>
        <taxon>Bacteria</taxon>
        <taxon>Thermotogati</taxon>
        <taxon>Deinococcota</taxon>
        <taxon>Deinococci</taxon>
        <taxon>Deinococcales</taxon>
        <taxon>Deinococcaceae</taxon>
        <taxon>Deinococcus</taxon>
    </lineage>
</organism>
<dbReference type="OrthoDB" id="114108at2"/>
<keyword evidence="4" id="KW-0808">Transferase</keyword>
<dbReference type="GO" id="GO:0016757">
    <property type="term" value="F:glycosyltransferase activity"/>
    <property type="evidence" value="ECO:0007669"/>
    <property type="project" value="UniProtKB-KW"/>
</dbReference>
<dbReference type="InterPro" id="IPR001173">
    <property type="entry name" value="Glyco_trans_2-like"/>
</dbReference>
<evidence type="ECO:0000259" key="6">
    <source>
        <dbReference type="Pfam" id="PF00535"/>
    </source>
</evidence>
<dbReference type="PATRIC" id="fig|243230.17.peg.3179"/>
<accession>Q9RYM5</accession>
<feature type="domain" description="Glycosyltransferase 2-like" evidence="6">
    <location>
        <begin position="74"/>
        <end position="196"/>
    </location>
</feature>
<evidence type="ECO:0000313" key="8">
    <source>
        <dbReference type="Proteomes" id="UP000002524"/>
    </source>
</evidence>
<dbReference type="EMBL" id="AE001825">
    <property type="protein sequence ID" value="AAF12523.1"/>
    <property type="molecule type" value="Genomic_DNA"/>
</dbReference>
<proteinExistence type="predicted"/>
<dbReference type="Proteomes" id="UP000002524">
    <property type="component" value="Chromosome 2"/>
</dbReference>
<gene>
    <name evidence="7" type="ordered locus">DR_A0287</name>
</gene>
<dbReference type="Gene3D" id="3.90.550.10">
    <property type="entry name" value="Spore Coat Polysaccharide Biosynthesis Protein SpsA, Chain A"/>
    <property type="match status" value="1"/>
</dbReference>
<dbReference type="KEGG" id="dra:DR_A0287"/>
<dbReference type="PIR" id="D75582">
    <property type="entry name" value="D75582"/>
</dbReference>
<dbReference type="STRING" id="243230.DR_A0287"/>
<comment type="subcellular location">
    <subcellularLocation>
        <location evidence="1">Cell membrane</location>
    </subcellularLocation>
</comment>
<protein>
    <recommendedName>
        <fullName evidence="6">Glycosyltransferase 2-like domain-containing protein</fullName>
    </recommendedName>
</protein>
<dbReference type="CAZy" id="GT2">
    <property type="family name" value="Glycosyltransferase Family 2"/>
</dbReference>
<dbReference type="InterPro" id="IPR029044">
    <property type="entry name" value="Nucleotide-diphossugar_trans"/>
</dbReference>
<dbReference type="PaxDb" id="243230-DR_A0287"/>
<evidence type="ECO:0000256" key="5">
    <source>
        <dbReference type="ARBA" id="ARBA00023136"/>
    </source>
</evidence>
<dbReference type="PANTHER" id="PTHR43646:SF2">
    <property type="entry name" value="GLYCOSYLTRANSFERASE 2-LIKE DOMAIN-CONTAINING PROTEIN"/>
    <property type="match status" value="1"/>
</dbReference>
<dbReference type="AlphaFoldDB" id="Q9RYM5"/>
<dbReference type="GO" id="GO:0005886">
    <property type="term" value="C:plasma membrane"/>
    <property type="evidence" value="ECO:0007669"/>
    <property type="project" value="UniProtKB-SubCell"/>
</dbReference>